<dbReference type="SUPFAM" id="SSF52980">
    <property type="entry name" value="Restriction endonuclease-like"/>
    <property type="match status" value="1"/>
</dbReference>
<dbReference type="InterPro" id="IPR003509">
    <property type="entry name" value="UPF0102_YraN-like"/>
</dbReference>
<gene>
    <name evidence="1" type="ORF">GALL_396910</name>
</gene>
<dbReference type="GO" id="GO:0003676">
    <property type="term" value="F:nucleic acid binding"/>
    <property type="evidence" value="ECO:0007669"/>
    <property type="project" value="InterPro"/>
</dbReference>
<dbReference type="PANTHER" id="PTHR34039">
    <property type="entry name" value="UPF0102 PROTEIN YRAN"/>
    <property type="match status" value="1"/>
</dbReference>
<name>A0A1J5Q5T3_9ZZZZ</name>
<proteinExistence type="inferred from homology"/>
<protein>
    <submittedName>
        <fullName evidence="1">Uncharacterized protein</fullName>
    </submittedName>
</protein>
<dbReference type="AlphaFoldDB" id="A0A1J5Q5T3"/>
<dbReference type="EMBL" id="MLJW01001372">
    <property type="protein sequence ID" value="OIQ78594.1"/>
    <property type="molecule type" value="Genomic_DNA"/>
</dbReference>
<dbReference type="HAMAP" id="MF_00048">
    <property type="entry name" value="UPF0102"/>
    <property type="match status" value="1"/>
</dbReference>
<reference evidence="1" key="1">
    <citation type="submission" date="2016-10" db="EMBL/GenBank/DDBJ databases">
        <title>Sequence of Gallionella enrichment culture.</title>
        <authorList>
            <person name="Poehlein A."/>
            <person name="Muehling M."/>
            <person name="Daniel R."/>
        </authorList>
    </citation>
    <scope>NUCLEOTIDE SEQUENCE</scope>
</reference>
<dbReference type="PANTHER" id="PTHR34039:SF1">
    <property type="entry name" value="UPF0102 PROTEIN YRAN"/>
    <property type="match status" value="1"/>
</dbReference>
<dbReference type="Pfam" id="PF02021">
    <property type="entry name" value="UPF0102"/>
    <property type="match status" value="1"/>
</dbReference>
<dbReference type="InterPro" id="IPR011856">
    <property type="entry name" value="tRNA_endonuc-like_dom_sf"/>
</dbReference>
<sequence length="163" mass="17561">MGVATTSRHPGGNCWPAHNCRAVASGSWLRSDGGVDMERFPAKPAARPPGHVGALAEEAAWGYLQRQGLQLVERNYRVRGGEIDIIARLPSGMLVFVEVRSRASAAYGGAGASVDARKRARILLAARHYLMRFPAEMACRFDVVAIEAGALRWIENAFDAGDG</sequence>
<dbReference type="Gene3D" id="3.40.1350.10">
    <property type="match status" value="1"/>
</dbReference>
<dbReference type="NCBIfam" id="TIGR00252">
    <property type="entry name" value="YraN family protein"/>
    <property type="match status" value="1"/>
</dbReference>
<evidence type="ECO:0000313" key="1">
    <source>
        <dbReference type="EMBL" id="OIQ78594.1"/>
    </source>
</evidence>
<dbReference type="NCBIfam" id="NF009150">
    <property type="entry name" value="PRK12497.1-3"/>
    <property type="match status" value="1"/>
</dbReference>
<dbReference type="InterPro" id="IPR011335">
    <property type="entry name" value="Restrct_endonuc-II-like"/>
</dbReference>
<organism evidence="1">
    <name type="scientific">mine drainage metagenome</name>
    <dbReference type="NCBI Taxonomy" id="410659"/>
    <lineage>
        <taxon>unclassified sequences</taxon>
        <taxon>metagenomes</taxon>
        <taxon>ecological metagenomes</taxon>
    </lineage>
</organism>
<comment type="caution">
    <text evidence="1">The sequence shown here is derived from an EMBL/GenBank/DDBJ whole genome shotgun (WGS) entry which is preliminary data.</text>
</comment>
<accession>A0A1J5Q5T3</accession>